<evidence type="ECO:0000256" key="3">
    <source>
        <dbReference type="SAM" id="Phobius"/>
    </source>
</evidence>
<dbReference type="Gene3D" id="2.70.70.10">
    <property type="entry name" value="Glucose Permease (Domain IIA)"/>
    <property type="match status" value="1"/>
</dbReference>
<sequence length="525" mass="59179">MHKANLKIDQIFAPREIHIRSHDQVRFIRLTPVFQKVLATSLLALTGWIAFTSGTMLLTEQRLANKDLIIEEQKLDYFGLLQQVGEYHTQFSKITNDLQENQEQLISLLDGTEVNESAKSKAVKLKNSETERARVALARQALEDKLEQFEDDLQTIAGQSAALENQAIQLRQVLATSEEERNKTAAAGKMLGGKLLKIQRELKDVVNAKVGLEENREVILTQVTNLKDEILDLKDELAEQEELIGAQQQQMASLEEARRVALEDVDHTNTQLVQQASILNMYRKNNQGLEGEVDQLKNSLVEVSNIQRELLVRLTERSKYSLDVIEKTVEMTGLNLDKLLGSEDLQTGQGGPYLPVDEVQESADYEQSVNLLDMQLTRWETLQEVVAKLPLTTPIDQYRITSSFGKRRDPVTGKTSVHNGLDMAAPMKSSVYAPAPGKVVYSGWRGRYGRMVEIDHGNGIRTRYGHLRKLLVKQGQEVSHREKIALLGNSGRSTGPHVHYEVLYNGKPVDPRKFILAGRNVFKVQ</sequence>
<dbReference type="RefSeq" id="WP_380253389.1">
    <property type="nucleotide sequence ID" value="NZ_JBHUII010000010.1"/>
</dbReference>
<comment type="caution">
    <text evidence="5">The sequence shown here is derived from an EMBL/GenBank/DDBJ whole genome shotgun (WGS) entry which is preliminary data.</text>
</comment>
<evidence type="ECO:0000313" key="5">
    <source>
        <dbReference type="EMBL" id="MFD2207096.1"/>
    </source>
</evidence>
<feature type="domain" description="M23ase beta-sheet core" evidence="4">
    <location>
        <begin position="417"/>
        <end position="511"/>
    </location>
</feature>
<keyword evidence="3" id="KW-0472">Membrane</keyword>
<dbReference type="Proteomes" id="UP001597294">
    <property type="component" value="Unassembled WGS sequence"/>
</dbReference>
<keyword evidence="2" id="KW-0175">Coiled coil</keyword>
<gene>
    <name evidence="5" type="ORF">ACFSKO_15820</name>
</gene>
<dbReference type="InterPro" id="IPR011055">
    <property type="entry name" value="Dup_hybrid_motif"/>
</dbReference>
<dbReference type="InterPro" id="IPR050570">
    <property type="entry name" value="Cell_wall_metabolism_enzyme"/>
</dbReference>
<feature type="transmembrane region" description="Helical" evidence="3">
    <location>
        <begin position="37"/>
        <end position="58"/>
    </location>
</feature>
<dbReference type="SUPFAM" id="SSF51261">
    <property type="entry name" value="Duplicated hybrid motif"/>
    <property type="match status" value="1"/>
</dbReference>
<accession>A0ABW5BQD5</accession>
<feature type="coiled-coil region" evidence="2">
    <location>
        <begin position="125"/>
        <end position="306"/>
    </location>
</feature>
<evidence type="ECO:0000256" key="1">
    <source>
        <dbReference type="ARBA" id="ARBA00022729"/>
    </source>
</evidence>
<dbReference type="CDD" id="cd12797">
    <property type="entry name" value="M23_peptidase"/>
    <property type="match status" value="1"/>
</dbReference>
<dbReference type="PANTHER" id="PTHR21666">
    <property type="entry name" value="PEPTIDASE-RELATED"/>
    <property type="match status" value="1"/>
</dbReference>
<dbReference type="InterPro" id="IPR016047">
    <property type="entry name" value="M23ase_b-sheet_dom"/>
</dbReference>
<keyword evidence="1" id="KW-0732">Signal</keyword>
<evidence type="ECO:0000313" key="6">
    <source>
        <dbReference type="Proteomes" id="UP001597294"/>
    </source>
</evidence>
<dbReference type="PANTHER" id="PTHR21666:SF289">
    <property type="entry name" value="L-ALA--D-GLU ENDOPEPTIDASE"/>
    <property type="match status" value="1"/>
</dbReference>
<keyword evidence="3" id="KW-1133">Transmembrane helix</keyword>
<protein>
    <submittedName>
        <fullName evidence="5">Peptidoglycan DD-metalloendopeptidase family protein</fullName>
    </submittedName>
</protein>
<proteinExistence type="predicted"/>
<dbReference type="Pfam" id="PF01551">
    <property type="entry name" value="Peptidase_M23"/>
    <property type="match status" value="1"/>
</dbReference>
<evidence type="ECO:0000256" key="2">
    <source>
        <dbReference type="SAM" id="Coils"/>
    </source>
</evidence>
<keyword evidence="6" id="KW-1185">Reference proteome</keyword>
<organism evidence="5 6">
    <name type="scientific">Kiloniella antarctica</name>
    <dbReference type="NCBI Taxonomy" id="1550907"/>
    <lineage>
        <taxon>Bacteria</taxon>
        <taxon>Pseudomonadati</taxon>
        <taxon>Pseudomonadota</taxon>
        <taxon>Alphaproteobacteria</taxon>
        <taxon>Rhodospirillales</taxon>
        <taxon>Kiloniellaceae</taxon>
        <taxon>Kiloniella</taxon>
    </lineage>
</organism>
<keyword evidence="3" id="KW-0812">Transmembrane</keyword>
<name>A0ABW5BQD5_9PROT</name>
<dbReference type="EMBL" id="JBHUII010000010">
    <property type="protein sequence ID" value="MFD2207096.1"/>
    <property type="molecule type" value="Genomic_DNA"/>
</dbReference>
<evidence type="ECO:0000259" key="4">
    <source>
        <dbReference type="Pfam" id="PF01551"/>
    </source>
</evidence>
<reference evidence="6" key="1">
    <citation type="journal article" date="2019" name="Int. J. Syst. Evol. Microbiol.">
        <title>The Global Catalogue of Microorganisms (GCM) 10K type strain sequencing project: providing services to taxonomists for standard genome sequencing and annotation.</title>
        <authorList>
            <consortium name="The Broad Institute Genomics Platform"/>
            <consortium name="The Broad Institute Genome Sequencing Center for Infectious Disease"/>
            <person name="Wu L."/>
            <person name="Ma J."/>
        </authorList>
    </citation>
    <scope>NUCLEOTIDE SEQUENCE [LARGE SCALE GENOMIC DNA]</scope>
    <source>
        <strain evidence="6">CGMCC 4.7192</strain>
    </source>
</reference>